<dbReference type="AlphaFoldDB" id="A0A376TLY8"/>
<dbReference type="GO" id="GO:0015074">
    <property type="term" value="P:DNA integration"/>
    <property type="evidence" value="ECO:0007669"/>
    <property type="project" value="InterPro"/>
</dbReference>
<evidence type="ECO:0000313" key="3">
    <source>
        <dbReference type="EMBL" id="STI78254.1"/>
    </source>
</evidence>
<dbReference type="GO" id="GO:0006310">
    <property type="term" value="P:DNA recombination"/>
    <property type="evidence" value="ECO:0007669"/>
    <property type="project" value="UniProtKB-KW"/>
</dbReference>
<feature type="domain" description="Tyr recombinase" evidence="2">
    <location>
        <begin position="7"/>
        <end position="56"/>
    </location>
</feature>
<name>A0A376TLY8_ECOLX</name>
<sequence>MPEKRKHLTRHEVGQILLAADRGIHFERDYCLIQMCFLHGLRVSELCGMRLSDIDLIGALGVCPAVEKQPLHAASAVRCRTACADALAGGTQPLAGCGFRLVVPVAEGRCTVAPSGSIVTQTLRRTGRCQHFRLSAYAETRLRLRAGRSRARHPSDTGLSGAPEHPAYGDLYGDKYAEIYECLGNMRENHTISARM</sequence>
<dbReference type="GO" id="GO:0003677">
    <property type="term" value="F:DNA binding"/>
    <property type="evidence" value="ECO:0007669"/>
    <property type="project" value="InterPro"/>
</dbReference>
<dbReference type="InterPro" id="IPR002104">
    <property type="entry name" value="Integrase_catalytic"/>
</dbReference>
<dbReference type="Pfam" id="PF00589">
    <property type="entry name" value="Phage_integrase"/>
    <property type="match status" value="1"/>
</dbReference>
<dbReference type="EMBL" id="UGCO01000001">
    <property type="protein sequence ID" value="STI78254.1"/>
    <property type="molecule type" value="Genomic_DNA"/>
</dbReference>
<keyword evidence="1" id="KW-0233">DNA recombination</keyword>
<evidence type="ECO:0000313" key="4">
    <source>
        <dbReference type="Proteomes" id="UP000254405"/>
    </source>
</evidence>
<proteinExistence type="predicted"/>
<evidence type="ECO:0000259" key="2">
    <source>
        <dbReference type="Pfam" id="PF00589"/>
    </source>
</evidence>
<evidence type="ECO:0000256" key="1">
    <source>
        <dbReference type="ARBA" id="ARBA00023172"/>
    </source>
</evidence>
<dbReference type="InterPro" id="IPR013762">
    <property type="entry name" value="Integrase-like_cat_sf"/>
</dbReference>
<organism evidence="3 4">
    <name type="scientific">Escherichia coli</name>
    <dbReference type="NCBI Taxonomy" id="562"/>
    <lineage>
        <taxon>Bacteria</taxon>
        <taxon>Pseudomonadati</taxon>
        <taxon>Pseudomonadota</taxon>
        <taxon>Gammaproteobacteria</taxon>
        <taxon>Enterobacterales</taxon>
        <taxon>Enterobacteriaceae</taxon>
        <taxon>Escherichia</taxon>
    </lineage>
</organism>
<protein>
    <submittedName>
        <fullName evidence="3">Outer membrane usher protein FimD</fullName>
    </submittedName>
</protein>
<gene>
    <name evidence="3" type="primary">fimD2</name>
    <name evidence="3" type="ORF">NCTC8985_03575</name>
</gene>
<dbReference type="Gene3D" id="1.10.443.10">
    <property type="entry name" value="Intergrase catalytic core"/>
    <property type="match status" value="1"/>
</dbReference>
<reference evidence="3 4" key="1">
    <citation type="submission" date="2018-06" db="EMBL/GenBank/DDBJ databases">
        <authorList>
            <consortium name="Pathogen Informatics"/>
            <person name="Doyle S."/>
        </authorList>
    </citation>
    <scope>NUCLEOTIDE SEQUENCE [LARGE SCALE GENOMIC DNA]</scope>
    <source>
        <strain evidence="3 4">NCTC8985</strain>
    </source>
</reference>
<accession>A0A376TLY8</accession>
<dbReference type="Proteomes" id="UP000254405">
    <property type="component" value="Unassembled WGS sequence"/>
</dbReference>
<dbReference type="InterPro" id="IPR011010">
    <property type="entry name" value="DNA_brk_join_enz"/>
</dbReference>
<dbReference type="SUPFAM" id="SSF56349">
    <property type="entry name" value="DNA breaking-rejoining enzymes"/>
    <property type="match status" value="1"/>
</dbReference>